<gene>
    <name evidence="1" type="ORF">PGRAT_20905</name>
</gene>
<evidence type="ECO:0000313" key="1">
    <source>
        <dbReference type="EMBL" id="AIQ69818.1"/>
    </source>
</evidence>
<proteinExistence type="predicted"/>
<dbReference type="KEGG" id="pgm:PGRAT_20905"/>
<accession>A0A089MEC9</accession>
<keyword evidence="2" id="KW-1185">Reference proteome</keyword>
<dbReference type="HOGENOM" id="CLU_1473832_0_0_9"/>
<dbReference type="AlphaFoldDB" id="A0A089MEC9"/>
<dbReference type="Proteomes" id="UP000029500">
    <property type="component" value="Chromosome"/>
</dbReference>
<organism evidence="1 2">
    <name type="scientific">Paenibacillus graminis</name>
    <dbReference type="NCBI Taxonomy" id="189425"/>
    <lineage>
        <taxon>Bacteria</taxon>
        <taxon>Bacillati</taxon>
        <taxon>Bacillota</taxon>
        <taxon>Bacilli</taxon>
        <taxon>Bacillales</taxon>
        <taxon>Paenibacillaceae</taxon>
        <taxon>Paenibacillus</taxon>
    </lineage>
</organism>
<protein>
    <submittedName>
        <fullName evidence="1">Uncharacterized protein</fullName>
    </submittedName>
</protein>
<reference evidence="1 2" key="1">
    <citation type="submission" date="2014-08" db="EMBL/GenBank/DDBJ databases">
        <title>Comparative genomics of the Paenibacillus odorifer group.</title>
        <authorList>
            <person name="den Bakker H.C."/>
            <person name="Tsai Y.-C."/>
            <person name="Martin N."/>
            <person name="Korlach J."/>
            <person name="Wiedmann M."/>
        </authorList>
    </citation>
    <scope>NUCLEOTIDE SEQUENCE [LARGE SCALE GENOMIC DNA]</scope>
    <source>
        <strain evidence="1 2">DSM 15220</strain>
    </source>
</reference>
<dbReference type="eggNOG" id="ENOG503493E">
    <property type="taxonomic scope" value="Bacteria"/>
</dbReference>
<name>A0A089MEC9_9BACL</name>
<dbReference type="STRING" id="189425.PGRAT_20905"/>
<sequence>MNRSWLIGTVVLITAASALILPQLAALEPALHRQDGVLETLSGGGVVLESSNLVDMLEKLPLTLTIDRAGWKGNVLSLDLKVTGNDPEPQELYQNMARVISFAFQETVNVDQLLLRIVAEDKWLDSRRLLLAGDIRRNEWSLRLQDALETAPSRPLPESVKIGLRISESELWKKQFIYP</sequence>
<dbReference type="EMBL" id="CP009287">
    <property type="protein sequence ID" value="AIQ69818.1"/>
    <property type="molecule type" value="Genomic_DNA"/>
</dbReference>
<evidence type="ECO:0000313" key="2">
    <source>
        <dbReference type="Proteomes" id="UP000029500"/>
    </source>
</evidence>
<dbReference type="RefSeq" id="WP_025709322.1">
    <property type="nucleotide sequence ID" value="NZ_CP009287.1"/>
</dbReference>
<dbReference type="OrthoDB" id="2678813at2"/>